<dbReference type="EMBL" id="BDGX01000009">
    <property type="protein sequence ID" value="GAV48307.1"/>
    <property type="molecule type" value="Genomic_DNA"/>
</dbReference>
<evidence type="ECO:0000256" key="1">
    <source>
        <dbReference type="ARBA" id="ARBA00003979"/>
    </source>
</evidence>
<evidence type="ECO:0000256" key="4">
    <source>
        <dbReference type="ARBA" id="ARBA00014846"/>
    </source>
</evidence>
<reference evidence="10 11" key="1">
    <citation type="submission" date="2016-08" db="EMBL/GenBank/DDBJ databases">
        <title>Draft genome sequence of allopolyploid Zygosaccharomyces rouxii.</title>
        <authorList>
            <person name="Watanabe J."/>
            <person name="Uehara K."/>
            <person name="Mogi Y."/>
            <person name="Tsukioka Y."/>
        </authorList>
    </citation>
    <scope>NUCLEOTIDE SEQUENCE [LARGE SCALE GENOMIC DNA]</scope>
    <source>
        <strain evidence="10 11">NBRC 110957</strain>
    </source>
</reference>
<evidence type="ECO:0000313" key="11">
    <source>
        <dbReference type="Proteomes" id="UP000187013"/>
    </source>
</evidence>
<dbReference type="InterPro" id="IPR009286">
    <property type="entry name" value="Ins_P5_2-kin"/>
</dbReference>
<evidence type="ECO:0000256" key="6">
    <source>
        <dbReference type="ARBA" id="ARBA00022741"/>
    </source>
</evidence>
<proteinExistence type="inferred from homology"/>
<dbReference type="GO" id="GO:0070481">
    <property type="term" value="P:nuclear-transcribed mRNA catabolic process, non-stop decay"/>
    <property type="evidence" value="ECO:0007669"/>
    <property type="project" value="EnsemblFungi"/>
</dbReference>
<dbReference type="Pfam" id="PF06090">
    <property type="entry name" value="Ins_P5_2-kin"/>
    <property type="match status" value="1"/>
</dbReference>
<evidence type="ECO:0000256" key="9">
    <source>
        <dbReference type="RuleBase" id="RU364126"/>
    </source>
</evidence>
<dbReference type="OrthoDB" id="272370at2759"/>
<comment type="similarity">
    <text evidence="2">Belongs to the IPK1 type 1 family.</text>
</comment>
<evidence type="ECO:0000256" key="7">
    <source>
        <dbReference type="ARBA" id="ARBA00022777"/>
    </source>
</evidence>
<keyword evidence="6 9" id="KW-0547">Nucleotide-binding</keyword>
<dbReference type="EC" id="2.7.1.158" evidence="3 9"/>
<organism evidence="10 11">
    <name type="scientific">Zygosaccharomyces rouxii</name>
    <dbReference type="NCBI Taxonomy" id="4956"/>
    <lineage>
        <taxon>Eukaryota</taxon>
        <taxon>Fungi</taxon>
        <taxon>Dikarya</taxon>
        <taxon>Ascomycota</taxon>
        <taxon>Saccharomycotina</taxon>
        <taxon>Saccharomycetes</taxon>
        <taxon>Saccharomycetales</taxon>
        <taxon>Saccharomycetaceae</taxon>
        <taxon>Zygosaccharomyces</taxon>
    </lineage>
</organism>
<comment type="caution">
    <text evidence="10">The sequence shown here is derived from an EMBL/GenBank/DDBJ whole genome shotgun (WGS) entry which is preliminary data.</text>
</comment>
<protein>
    <recommendedName>
        <fullName evidence="4 9">Inositol-pentakisphosphate 2-kinase</fullName>
        <ecNumber evidence="3 9">2.7.1.158</ecNumber>
    </recommendedName>
</protein>
<comment type="domain">
    <text evidence="9">The EXKPK motif is conserved in inositol-pentakisphosphate 2-kinases of both family 1 and 2.</text>
</comment>
<dbReference type="OMA" id="FIELRCK"/>
<dbReference type="GO" id="GO:0032958">
    <property type="term" value="P:inositol phosphate biosynthetic process"/>
    <property type="evidence" value="ECO:0007669"/>
    <property type="project" value="EnsemblFungi"/>
</dbReference>
<evidence type="ECO:0000256" key="3">
    <source>
        <dbReference type="ARBA" id="ARBA00012023"/>
    </source>
</evidence>
<sequence length="273" mass="32293">MRVVVEGGANVLIDYGDPNWLYRLCKKFPESLRLCNQYTSENFRFIDGEMKPFFGDLLCPMELKSVPTDHLELIRNYITNLDDNQVILLKIKQLKGSSFRETLLHDHFTSIYRSNEGVILMEIKPKWLFSRLKYCRNCTHNVIKGRKIDYCYKVLLNNAQHFRDIVSQCECVPMEFIEDMIRYFSGPDNILSILHDAQRELEVKWLDPTNSEDVSDELLRCMTLRDVTCFLEWHPGLPIKVSVVDVDLKLRNKWTHWLRTHEKLESCESKVFH</sequence>
<gene>
    <name evidence="10" type="ORF">ZYGR_0I06040</name>
</gene>
<evidence type="ECO:0000256" key="8">
    <source>
        <dbReference type="ARBA" id="ARBA00022840"/>
    </source>
</evidence>
<name>A0A1Q2ZXT5_ZYGRO</name>
<evidence type="ECO:0000256" key="5">
    <source>
        <dbReference type="ARBA" id="ARBA00022679"/>
    </source>
</evidence>
<comment type="function">
    <text evidence="1">Has kinase activity and phosphorylates inositol-1,3,4,5,6-pentakisphosphate (Ins(1,3,4,5,6)P5) to produce 1,2,3,4,5,6-hexakisphosphate (InsP6), also known as phytate.</text>
</comment>
<dbReference type="AlphaFoldDB" id="A0A1Q2ZXT5"/>
<dbReference type="PANTHER" id="PTHR14456:SF2">
    <property type="entry name" value="INOSITOL-PENTAKISPHOSPHATE 2-KINASE"/>
    <property type="match status" value="1"/>
</dbReference>
<dbReference type="PANTHER" id="PTHR14456">
    <property type="entry name" value="INOSITOL POLYPHOSPHATE KINASE 1"/>
    <property type="match status" value="1"/>
</dbReference>
<dbReference type="GO" id="GO:0005524">
    <property type="term" value="F:ATP binding"/>
    <property type="evidence" value="ECO:0007669"/>
    <property type="project" value="UniProtKB-KW"/>
</dbReference>
<comment type="function">
    <text evidence="9">Phosphorylates Ins(1,3,4,5,6)P5 at position 2 to form Ins(1,2,3,4,5,6)P6 (InsP6 or phytate).</text>
</comment>
<dbReference type="Proteomes" id="UP000187013">
    <property type="component" value="Unassembled WGS sequence"/>
</dbReference>
<keyword evidence="8 9" id="KW-0067">ATP-binding</keyword>
<comment type="catalytic activity">
    <reaction evidence="9">
        <text>1D-myo-inositol 1,3,4,5,6-pentakisphosphate + ATP = 1D-myo-inositol hexakisphosphate + ADP + H(+)</text>
        <dbReference type="Rhea" id="RHEA:20313"/>
        <dbReference type="ChEBI" id="CHEBI:15378"/>
        <dbReference type="ChEBI" id="CHEBI:30616"/>
        <dbReference type="ChEBI" id="CHEBI:57733"/>
        <dbReference type="ChEBI" id="CHEBI:58130"/>
        <dbReference type="ChEBI" id="CHEBI:456216"/>
        <dbReference type="EC" id="2.7.1.158"/>
    </reaction>
</comment>
<keyword evidence="7 9" id="KW-0418">Kinase</keyword>
<evidence type="ECO:0000313" key="10">
    <source>
        <dbReference type="EMBL" id="GAV48307.1"/>
    </source>
</evidence>
<dbReference type="GO" id="GO:0035299">
    <property type="term" value="F:inositol-1,3,4,5,6-pentakisphosphate 2-kinase activity"/>
    <property type="evidence" value="ECO:0007669"/>
    <property type="project" value="UniProtKB-EC"/>
</dbReference>
<dbReference type="eggNOG" id="ENOG502S05I">
    <property type="taxonomic scope" value="Eukaryota"/>
</dbReference>
<dbReference type="GO" id="GO:0005634">
    <property type="term" value="C:nucleus"/>
    <property type="evidence" value="ECO:0007669"/>
    <property type="project" value="EnsemblFungi"/>
</dbReference>
<keyword evidence="5 9" id="KW-0808">Transferase</keyword>
<accession>A0A1Q2ZXT5</accession>
<evidence type="ECO:0000256" key="2">
    <source>
        <dbReference type="ARBA" id="ARBA00008305"/>
    </source>
</evidence>